<gene>
    <name evidence="1" type="ORF">B4U79_01491</name>
    <name evidence="2" type="ORF">B4U79_03471</name>
</gene>
<protein>
    <submittedName>
        <fullName evidence="2">Uncharacterized protein</fullName>
    </submittedName>
</protein>
<organism evidence="2 3">
    <name type="scientific">Dinothrombium tinctorium</name>
    <dbReference type="NCBI Taxonomy" id="1965070"/>
    <lineage>
        <taxon>Eukaryota</taxon>
        <taxon>Metazoa</taxon>
        <taxon>Ecdysozoa</taxon>
        <taxon>Arthropoda</taxon>
        <taxon>Chelicerata</taxon>
        <taxon>Arachnida</taxon>
        <taxon>Acari</taxon>
        <taxon>Acariformes</taxon>
        <taxon>Trombidiformes</taxon>
        <taxon>Prostigmata</taxon>
        <taxon>Anystina</taxon>
        <taxon>Parasitengona</taxon>
        <taxon>Trombidioidea</taxon>
        <taxon>Trombidiidae</taxon>
        <taxon>Dinothrombium</taxon>
    </lineage>
</organism>
<name>A0A3S3PTI5_9ACAR</name>
<evidence type="ECO:0000313" key="3">
    <source>
        <dbReference type="Proteomes" id="UP000285301"/>
    </source>
</evidence>
<sequence length="21" mass="2450">MFGNIDKLRLRIGINRYLSGL</sequence>
<reference evidence="2 3" key="1">
    <citation type="journal article" date="2018" name="Gigascience">
        <title>Genomes of trombidid mites reveal novel predicted allergens and laterally-transferred genes associated with secondary metabolism.</title>
        <authorList>
            <person name="Dong X."/>
            <person name="Chaisiri K."/>
            <person name="Xia D."/>
            <person name="Armstrong S.D."/>
            <person name="Fang Y."/>
            <person name="Donnelly M.J."/>
            <person name="Kadowaki T."/>
            <person name="McGarry J.W."/>
            <person name="Darby A.C."/>
            <person name="Makepeace B.L."/>
        </authorList>
    </citation>
    <scope>NUCLEOTIDE SEQUENCE [LARGE SCALE GENOMIC DNA]</scope>
    <source>
        <strain evidence="2">UoL-WK</strain>
    </source>
</reference>
<evidence type="ECO:0000313" key="1">
    <source>
        <dbReference type="EMBL" id="RWS16074.1"/>
    </source>
</evidence>
<comment type="caution">
    <text evidence="2">The sequence shown here is derived from an EMBL/GenBank/DDBJ whole genome shotgun (WGS) entry which is preliminary data.</text>
</comment>
<dbReference type="EMBL" id="NCKU01000300">
    <property type="protein sequence ID" value="RWS16089.1"/>
    <property type="molecule type" value="Genomic_DNA"/>
</dbReference>
<dbReference type="AlphaFoldDB" id="A0A3S3PTI5"/>
<proteinExistence type="predicted"/>
<accession>A0A3S3PTI5</accession>
<dbReference type="EMBL" id="NCKU01000305">
    <property type="protein sequence ID" value="RWS16074.1"/>
    <property type="molecule type" value="Genomic_DNA"/>
</dbReference>
<evidence type="ECO:0000313" key="2">
    <source>
        <dbReference type="EMBL" id="RWS16089.1"/>
    </source>
</evidence>
<dbReference type="Proteomes" id="UP000285301">
    <property type="component" value="Unassembled WGS sequence"/>
</dbReference>
<reference evidence="2" key="2">
    <citation type="submission" date="2018-11" db="EMBL/GenBank/DDBJ databases">
        <title>Trombidioid mite genomics.</title>
        <authorList>
            <person name="Dong X."/>
        </authorList>
    </citation>
    <scope>NUCLEOTIDE SEQUENCE</scope>
    <source>
        <strain evidence="2">UoL-WK</strain>
    </source>
</reference>
<keyword evidence="3" id="KW-1185">Reference proteome</keyword>